<keyword evidence="4" id="KW-0547">Nucleotide-binding</keyword>
<sequence>KTFVPSGVCAKAIHFKIEDGIVEKVVFDRGCPGSLQGIAQLVEGMPVQKVIDSLQSIQCGSKNTSCPDQLSRALSAHI</sequence>
<feature type="non-terminal residue" evidence="7">
    <location>
        <position position="1"/>
    </location>
</feature>
<evidence type="ECO:0000256" key="1">
    <source>
        <dbReference type="ARBA" id="ARBA00007405"/>
    </source>
</evidence>
<evidence type="ECO:0000313" key="7">
    <source>
        <dbReference type="EMBL" id="GKT37061.1"/>
    </source>
</evidence>
<evidence type="ECO:0000256" key="2">
    <source>
        <dbReference type="ARBA" id="ARBA00012274"/>
    </source>
</evidence>
<accession>A0ABQ5KX99</accession>
<evidence type="ECO:0000313" key="8">
    <source>
        <dbReference type="Proteomes" id="UP001057375"/>
    </source>
</evidence>
<organism evidence="7 8">
    <name type="scientific">Aduncisulcus paluster</name>
    <dbReference type="NCBI Taxonomy" id="2918883"/>
    <lineage>
        <taxon>Eukaryota</taxon>
        <taxon>Metamonada</taxon>
        <taxon>Carpediemonas-like organisms</taxon>
        <taxon>Aduncisulcus</taxon>
    </lineage>
</organism>
<dbReference type="NCBIfam" id="TIGR03905">
    <property type="entry name" value="TIGR03905_4_Cys"/>
    <property type="match status" value="1"/>
</dbReference>
<dbReference type="EC" id="1.17.4.1" evidence="2"/>
<keyword evidence="3" id="KW-0237">DNA synthesis</keyword>
<dbReference type="InterPro" id="IPR023806">
    <property type="entry name" value="CHP03905"/>
</dbReference>
<dbReference type="Proteomes" id="UP001057375">
    <property type="component" value="Unassembled WGS sequence"/>
</dbReference>
<keyword evidence="8" id="KW-1185">Reference proteome</keyword>
<dbReference type="Pfam" id="PF12637">
    <property type="entry name" value="TSCPD"/>
    <property type="match status" value="1"/>
</dbReference>
<protein>
    <recommendedName>
        <fullName evidence="2">ribonucleoside-diphosphate reductase</fullName>
        <ecNumber evidence="2">1.17.4.1</ecNumber>
    </recommendedName>
</protein>
<evidence type="ECO:0000256" key="5">
    <source>
        <dbReference type="ARBA" id="ARBA00047754"/>
    </source>
</evidence>
<name>A0ABQ5KX99_9EUKA</name>
<evidence type="ECO:0000259" key="6">
    <source>
        <dbReference type="Pfam" id="PF12637"/>
    </source>
</evidence>
<comment type="caution">
    <text evidence="7">The sequence shown here is derived from an EMBL/GenBank/DDBJ whole genome shotgun (WGS) entry which is preliminary data.</text>
</comment>
<comment type="similarity">
    <text evidence="1">Belongs to the ribonucleoside diphosphate reductase class-2 family.</text>
</comment>
<dbReference type="InterPro" id="IPR024434">
    <property type="entry name" value="TSCPD_dom"/>
</dbReference>
<comment type="catalytic activity">
    <reaction evidence="5">
        <text>a 2'-deoxyribonucleoside 5'-diphosphate + [thioredoxin]-disulfide + H2O = a ribonucleoside 5'-diphosphate + [thioredoxin]-dithiol</text>
        <dbReference type="Rhea" id="RHEA:23252"/>
        <dbReference type="Rhea" id="RHEA-COMP:10698"/>
        <dbReference type="Rhea" id="RHEA-COMP:10700"/>
        <dbReference type="ChEBI" id="CHEBI:15377"/>
        <dbReference type="ChEBI" id="CHEBI:29950"/>
        <dbReference type="ChEBI" id="CHEBI:50058"/>
        <dbReference type="ChEBI" id="CHEBI:57930"/>
        <dbReference type="ChEBI" id="CHEBI:73316"/>
        <dbReference type="EC" id="1.17.4.1"/>
    </reaction>
</comment>
<reference evidence="7" key="1">
    <citation type="submission" date="2022-03" db="EMBL/GenBank/DDBJ databases">
        <title>Draft genome sequence of Aduncisulcus paluster, a free-living microaerophilic Fornicata.</title>
        <authorList>
            <person name="Yuyama I."/>
            <person name="Kume K."/>
            <person name="Tamura T."/>
            <person name="Inagaki Y."/>
            <person name="Hashimoto T."/>
        </authorList>
    </citation>
    <scope>NUCLEOTIDE SEQUENCE</scope>
    <source>
        <strain evidence="7">NY0171</strain>
    </source>
</reference>
<evidence type="ECO:0000256" key="4">
    <source>
        <dbReference type="ARBA" id="ARBA00022741"/>
    </source>
</evidence>
<proteinExistence type="inferred from homology"/>
<dbReference type="EMBL" id="BQXS01004377">
    <property type="protein sequence ID" value="GKT37061.1"/>
    <property type="molecule type" value="Genomic_DNA"/>
</dbReference>
<evidence type="ECO:0000256" key="3">
    <source>
        <dbReference type="ARBA" id="ARBA00022634"/>
    </source>
</evidence>
<gene>
    <name evidence="7" type="ORF">ADUPG1_003257</name>
</gene>
<feature type="domain" description="TSCPD" evidence="6">
    <location>
        <begin position="3"/>
        <end position="77"/>
    </location>
</feature>